<name>A0A0P9D7E3_9CHLR</name>
<evidence type="ECO:0000313" key="2">
    <source>
        <dbReference type="EMBL" id="KPV54922.1"/>
    </source>
</evidence>
<evidence type="ECO:0000256" key="1">
    <source>
        <dbReference type="ARBA" id="ARBA00023002"/>
    </source>
</evidence>
<dbReference type="NCBIfam" id="NF040505">
    <property type="entry name" value="ArsO_flavin_mono"/>
    <property type="match status" value="1"/>
</dbReference>
<dbReference type="PRINTS" id="PR00368">
    <property type="entry name" value="FADPNR"/>
</dbReference>
<keyword evidence="1" id="KW-0560">Oxidoreductase</keyword>
<comment type="caution">
    <text evidence="2">The sequence shown here is derived from an EMBL/GenBank/DDBJ whole genome shotgun (WGS) entry which is preliminary data.</text>
</comment>
<accession>A0A0P9D7E3</accession>
<dbReference type="Pfam" id="PF13738">
    <property type="entry name" value="Pyr_redox_3"/>
    <property type="match status" value="1"/>
</dbReference>
<dbReference type="Gene3D" id="3.50.50.60">
    <property type="entry name" value="FAD/NAD(P)-binding domain"/>
    <property type="match status" value="1"/>
</dbReference>
<dbReference type="PATRIC" id="fig|186479.3.peg.9773"/>
<protein>
    <submittedName>
        <fullName evidence="2">Pyridine nucleotide-disulfide oxidoreductase</fullName>
    </submittedName>
</protein>
<dbReference type="PANTHER" id="PTHR43539">
    <property type="entry name" value="FLAVIN-BINDING MONOOXYGENASE-LIKE PROTEIN (AFU_ORTHOLOGUE AFUA_4G09220)"/>
    <property type="match status" value="1"/>
</dbReference>
<reference evidence="2 3" key="1">
    <citation type="submission" date="2015-09" db="EMBL/GenBank/DDBJ databases">
        <title>Draft genome sequence of Kouleothrix aurantiaca JCM 19913.</title>
        <authorList>
            <person name="Hemp J."/>
        </authorList>
    </citation>
    <scope>NUCLEOTIDE SEQUENCE [LARGE SCALE GENOMIC DNA]</scope>
    <source>
        <strain evidence="2 3">COM-B</strain>
    </source>
</reference>
<evidence type="ECO:0000313" key="3">
    <source>
        <dbReference type="Proteomes" id="UP000050509"/>
    </source>
</evidence>
<organism evidence="2 3">
    <name type="scientific">Kouleothrix aurantiaca</name>
    <dbReference type="NCBI Taxonomy" id="186479"/>
    <lineage>
        <taxon>Bacteria</taxon>
        <taxon>Bacillati</taxon>
        <taxon>Chloroflexota</taxon>
        <taxon>Chloroflexia</taxon>
        <taxon>Chloroflexales</taxon>
        <taxon>Roseiflexineae</taxon>
        <taxon>Roseiflexaceae</taxon>
        <taxon>Kouleothrix</taxon>
    </lineage>
</organism>
<dbReference type="InterPro" id="IPR050982">
    <property type="entry name" value="Auxin_biosynth/cation_transpt"/>
</dbReference>
<dbReference type="EMBL" id="LJCR01000007">
    <property type="protein sequence ID" value="KPV54922.1"/>
    <property type="molecule type" value="Genomic_DNA"/>
</dbReference>
<dbReference type="Proteomes" id="UP000050509">
    <property type="component" value="Unassembled WGS sequence"/>
</dbReference>
<keyword evidence="3" id="KW-1185">Reference proteome</keyword>
<dbReference type="InterPro" id="IPR036188">
    <property type="entry name" value="FAD/NAD-bd_sf"/>
</dbReference>
<sequence length="363" mass="39790">MNGHTALVERQEFDIVVIGAGQAGLAVSYYLRRTPWSWTVLDGEVGPGAAWRHGWDSLRLFSPAQWSSLPGWPMPASTEGTPTRDDVLDYFAAYEARYTLPIQRPVRVQAVRHGDGALLVESDRGHYRTRVVVSATGTWSTPYIPRYPGHELFQGIQIHSAAYHTPDLFAGQRVLIVGGGNSGAQILAEVSQVAQTTWVTPEPPHFLPDDVDGRVLFERATERFRSMQEGQLIEPAGGLGDIVMVPSVKEARARGVLHSVRLFRTFTPDGVIWPDGRAMQVDAVIWCTGFRWALDHLAPLSIIEADGQIAVSGTRAVREPRLWLVGYGEWTGFASATILGVGRTARATVAEIDALLQAGHDHA</sequence>
<dbReference type="PANTHER" id="PTHR43539:SF78">
    <property type="entry name" value="FLAVIN-CONTAINING MONOOXYGENASE"/>
    <property type="match status" value="1"/>
</dbReference>
<dbReference type="PRINTS" id="PR00469">
    <property type="entry name" value="PNDRDTASEII"/>
</dbReference>
<dbReference type="GO" id="GO:0050660">
    <property type="term" value="F:flavin adenine dinucleotide binding"/>
    <property type="evidence" value="ECO:0007669"/>
    <property type="project" value="TreeGrafter"/>
</dbReference>
<dbReference type="AlphaFoldDB" id="A0A0P9D7E3"/>
<proteinExistence type="predicted"/>
<gene>
    <name evidence="2" type="ORF">SE17_00790</name>
</gene>
<dbReference type="GO" id="GO:0004497">
    <property type="term" value="F:monooxygenase activity"/>
    <property type="evidence" value="ECO:0007669"/>
    <property type="project" value="TreeGrafter"/>
</dbReference>
<dbReference type="SUPFAM" id="SSF51905">
    <property type="entry name" value="FAD/NAD(P)-binding domain"/>
    <property type="match status" value="2"/>
</dbReference>